<dbReference type="InterPro" id="IPR045736">
    <property type="entry name" value="START_2"/>
</dbReference>
<dbReference type="Pfam" id="PF19569">
    <property type="entry name" value="START_2"/>
    <property type="match status" value="1"/>
</dbReference>
<protein>
    <recommendedName>
        <fullName evidence="1">START-like domain-containing protein</fullName>
    </recommendedName>
</protein>
<dbReference type="EMBL" id="FOLE01000008">
    <property type="protein sequence ID" value="SFC69421.1"/>
    <property type="molecule type" value="Genomic_DNA"/>
</dbReference>
<dbReference type="SUPFAM" id="SSF55961">
    <property type="entry name" value="Bet v1-like"/>
    <property type="match status" value="1"/>
</dbReference>
<proteinExistence type="predicted"/>
<sequence length="128" mass="15121">MKFIKEYEFKSSPKILFPYISTAEGLQAWFAERADINAEQIYNFVWEKSDHLARLVLQKSNKLARFEFLPTHEIDQEDPDFIEFKLETSDITRAVYLSITDYSKNTNEHDLHELWDDLVETLRETVGG</sequence>
<evidence type="ECO:0000313" key="2">
    <source>
        <dbReference type="EMBL" id="SFC69421.1"/>
    </source>
</evidence>
<dbReference type="STRING" id="927664.SAMN05421780_108117"/>
<accession>A0A1I1L8V1</accession>
<name>A0A1I1L8V1_9BACT</name>
<dbReference type="Proteomes" id="UP000199514">
    <property type="component" value="Unassembled WGS sequence"/>
</dbReference>
<keyword evidence="3" id="KW-1185">Reference proteome</keyword>
<organism evidence="2 3">
    <name type="scientific">Flexibacter flexilis DSM 6793</name>
    <dbReference type="NCBI Taxonomy" id="927664"/>
    <lineage>
        <taxon>Bacteria</taxon>
        <taxon>Pseudomonadati</taxon>
        <taxon>Bacteroidota</taxon>
        <taxon>Cytophagia</taxon>
        <taxon>Cytophagales</taxon>
        <taxon>Flexibacteraceae</taxon>
        <taxon>Flexibacter</taxon>
    </lineage>
</organism>
<dbReference type="RefSeq" id="WP_245756728.1">
    <property type="nucleotide sequence ID" value="NZ_FOLE01000008.1"/>
</dbReference>
<feature type="domain" description="START-like" evidence="1">
    <location>
        <begin position="2"/>
        <end position="127"/>
    </location>
</feature>
<dbReference type="InterPro" id="IPR023393">
    <property type="entry name" value="START-like_dom_sf"/>
</dbReference>
<dbReference type="AlphaFoldDB" id="A0A1I1L8V1"/>
<dbReference type="Gene3D" id="3.30.530.20">
    <property type="match status" value="1"/>
</dbReference>
<evidence type="ECO:0000313" key="3">
    <source>
        <dbReference type="Proteomes" id="UP000199514"/>
    </source>
</evidence>
<gene>
    <name evidence="2" type="ORF">SAMN05421780_108117</name>
</gene>
<evidence type="ECO:0000259" key="1">
    <source>
        <dbReference type="Pfam" id="PF19569"/>
    </source>
</evidence>
<reference evidence="2 3" key="1">
    <citation type="submission" date="2016-10" db="EMBL/GenBank/DDBJ databases">
        <authorList>
            <person name="de Groot N.N."/>
        </authorList>
    </citation>
    <scope>NUCLEOTIDE SEQUENCE [LARGE SCALE GENOMIC DNA]</scope>
    <source>
        <strain evidence="2 3">DSM 6793</strain>
    </source>
</reference>